<dbReference type="AlphaFoldDB" id="A0A1L7WVY9"/>
<protein>
    <submittedName>
        <fullName evidence="2">Uncharacterized protein</fullName>
    </submittedName>
</protein>
<dbReference type="EMBL" id="FJOG01000009">
    <property type="protein sequence ID" value="CZR56927.1"/>
    <property type="molecule type" value="Genomic_DNA"/>
</dbReference>
<name>A0A1L7WVY9_9HELO</name>
<feature type="transmembrane region" description="Helical" evidence="1">
    <location>
        <begin position="489"/>
        <end position="509"/>
    </location>
</feature>
<evidence type="ECO:0000256" key="1">
    <source>
        <dbReference type="SAM" id="Phobius"/>
    </source>
</evidence>
<evidence type="ECO:0000313" key="3">
    <source>
        <dbReference type="Proteomes" id="UP000184330"/>
    </source>
</evidence>
<keyword evidence="1" id="KW-1133">Transmembrane helix</keyword>
<keyword evidence="1" id="KW-0812">Transmembrane</keyword>
<reference evidence="2 3" key="1">
    <citation type="submission" date="2016-03" db="EMBL/GenBank/DDBJ databases">
        <authorList>
            <person name="Ploux O."/>
        </authorList>
    </citation>
    <scope>NUCLEOTIDE SEQUENCE [LARGE SCALE GENOMIC DNA]</scope>
    <source>
        <strain evidence="2 3">UAMH 11012</strain>
    </source>
</reference>
<keyword evidence="1" id="KW-0472">Membrane</keyword>
<gene>
    <name evidence="2" type="ORF">PAC_06816</name>
</gene>
<proteinExistence type="predicted"/>
<evidence type="ECO:0000313" key="2">
    <source>
        <dbReference type="EMBL" id="CZR56927.1"/>
    </source>
</evidence>
<keyword evidence="3" id="KW-1185">Reference proteome</keyword>
<dbReference type="Proteomes" id="UP000184330">
    <property type="component" value="Unassembled WGS sequence"/>
</dbReference>
<organism evidence="2 3">
    <name type="scientific">Phialocephala subalpina</name>
    <dbReference type="NCBI Taxonomy" id="576137"/>
    <lineage>
        <taxon>Eukaryota</taxon>
        <taxon>Fungi</taxon>
        <taxon>Dikarya</taxon>
        <taxon>Ascomycota</taxon>
        <taxon>Pezizomycotina</taxon>
        <taxon>Leotiomycetes</taxon>
        <taxon>Helotiales</taxon>
        <taxon>Mollisiaceae</taxon>
        <taxon>Phialocephala</taxon>
        <taxon>Phialocephala fortinii species complex</taxon>
    </lineage>
</organism>
<accession>A0A1L7WVY9</accession>
<dbReference type="OrthoDB" id="10633598at2759"/>
<sequence>MQTTMTGKRERLDLSANGMVKYQPLPKNQYHPNGDKREWPAYLFGESQLYDRVEKLSSEELSQMSAEEKWQLECGLADESLRTRHKPDDPFPRTLVVANAKREATRRILPNEGHSECFGVKGHCIEWCRGKHAKRCYLERNERELCDKIRPEIPEWANATDLITAHLNGTEWASIPDPVCRLMVMQTLNFTSYYGGDCEKPKSGVAKIIDQYFQDTYGHLDGSTPEKPKIPSFTGGWTSKLDAFMKSEDLNSFPPMGLKTYYHVLAWITPKQYSRGGSKELAIFPIEAPVAKEPKFPSTLRGWASMFKGTGVSWEDLKEYKNMADHILKSIPDLSPAELVDAMMVELTAIRNQQSDPFLMLLAYYEGADPLAVIWNRYANEFKESGSSLRTPRTLLSKWLDDMTNLMIDAGVRIADAIVSLTTRRTSTPDAKTNYLYLTEKTLERMKKNRDELPLAASAALNDGPNMRPLYVTQIPWPINNAIDSASGVTFSAIFAIVTLIGLVAMFVFSSRILPARSQNKRTSRKLINEHPKNEGKNGLTFADAMIDAVNEEDKLATLGA</sequence>